<evidence type="ECO:0000313" key="2">
    <source>
        <dbReference type="Proteomes" id="UP000036406"/>
    </source>
</evidence>
<sequence length="90" mass="10244">MLLKSFLRNSVYITKLKPGSAISKDEKCSIIEIKWDGLKYELPANKETRKRIKDDIKGFSSQLSKRLGVVVEWESSYGEKGKIQSHPSEA</sequence>
<reference evidence="1 2" key="1">
    <citation type="submission" date="2015-05" db="EMBL/GenBank/DDBJ databases">
        <title>Complete genome of Marinobacter psychrophilus strain 20041T isolated from sea-ice of the Canadian Basin.</title>
        <authorList>
            <person name="Song L."/>
            <person name="Ren L."/>
            <person name="Yu Y."/>
            <person name="Wang X."/>
        </authorList>
    </citation>
    <scope>NUCLEOTIDE SEQUENCE [LARGE SCALE GENOMIC DNA]</scope>
    <source>
        <strain evidence="1 2">20041</strain>
    </source>
</reference>
<protein>
    <submittedName>
        <fullName evidence="1">Uncharacterized protein</fullName>
    </submittedName>
</protein>
<dbReference type="Proteomes" id="UP000036406">
    <property type="component" value="Chromosome"/>
</dbReference>
<keyword evidence="2" id="KW-1185">Reference proteome</keyword>
<proteinExistence type="predicted"/>
<name>A0A0H4I048_9GAMM</name>
<evidence type="ECO:0000313" key="1">
    <source>
        <dbReference type="EMBL" id="AKO52326.1"/>
    </source>
</evidence>
<dbReference type="KEGG" id="mpq:ABA45_07710"/>
<dbReference type="AlphaFoldDB" id="A0A0H4I048"/>
<accession>A0A0H4I048</accession>
<dbReference type="EMBL" id="CP011494">
    <property type="protein sequence ID" value="AKO52326.1"/>
    <property type="molecule type" value="Genomic_DNA"/>
</dbReference>
<gene>
    <name evidence="1" type="ORF">ABA45_07710</name>
</gene>
<organism evidence="1 2">
    <name type="scientific">Marinobacter psychrophilus</name>
    <dbReference type="NCBI Taxonomy" id="330734"/>
    <lineage>
        <taxon>Bacteria</taxon>
        <taxon>Pseudomonadati</taxon>
        <taxon>Pseudomonadota</taxon>
        <taxon>Gammaproteobacteria</taxon>
        <taxon>Pseudomonadales</taxon>
        <taxon>Marinobacteraceae</taxon>
        <taxon>Marinobacter</taxon>
    </lineage>
</organism>